<dbReference type="EMBL" id="JAAIYP010000035">
    <property type="protein sequence ID" value="NFV80243.1"/>
    <property type="molecule type" value="Genomic_DNA"/>
</dbReference>
<dbReference type="RefSeq" id="WP_163678082.1">
    <property type="nucleotide sequence ID" value="NZ_JAAIYP010000035.1"/>
</dbReference>
<evidence type="ECO:0000313" key="3">
    <source>
        <dbReference type="Proteomes" id="UP000480684"/>
    </source>
</evidence>
<evidence type="ECO:0000313" key="2">
    <source>
        <dbReference type="EMBL" id="NFV80243.1"/>
    </source>
</evidence>
<evidence type="ECO:0000259" key="1">
    <source>
        <dbReference type="SMART" id="SM00062"/>
    </source>
</evidence>
<dbReference type="Proteomes" id="UP000480684">
    <property type="component" value="Unassembled WGS sequence"/>
</dbReference>
<accession>A0A7C9QTF7</accession>
<dbReference type="InterPro" id="IPR001638">
    <property type="entry name" value="Solute-binding_3/MltF_N"/>
</dbReference>
<sequence length="237" mass="25985">MLATMVALVWPAVADAVELRLHTADFPPFAIADSAERPGIVVELGRELARRAGIGFSVSFEPWARAQAEVRDGHDAAIMPLGRTPEREDRYTWVAEVLVYGVNFVSADGRRHDLDGARRLGSVRVQDGTSFLEDLRAKGFANLKTATDTADNARILAAGRADAWYVPEIEARWLWHRHGLAGTPTIGPRVGVEQAWLALSPGADPDLVAALRHHFQTMVDDGTRDRVVASYSPPLFK</sequence>
<organism evidence="2 3">
    <name type="scientific">Magnetospirillum aberrantis SpK</name>
    <dbReference type="NCBI Taxonomy" id="908842"/>
    <lineage>
        <taxon>Bacteria</taxon>
        <taxon>Pseudomonadati</taxon>
        <taxon>Pseudomonadota</taxon>
        <taxon>Alphaproteobacteria</taxon>
        <taxon>Rhodospirillales</taxon>
        <taxon>Rhodospirillaceae</taxon>
        <taxon>Magnetospirillum</taxon>
    </lineage>
</organism>
<dbReference type="SUPFAM" id="SSF53850">
    <property type="entry name" value="Periplasmic binding protein-like II"/>
    <property type="match status" value="1"/>
</dbReference>
<name>A0A7C9QTF7_9PROT</name>
<dbReference type="Pfam" id="PF00497">
    <property type="entry name" value="SBP_bac_3"/>
    <property type="match status" value="1"/>
</dbReference>
<reference evidence="2 3" key="1">
    <citation type="submission" date="2020-02" db="EMBL/GenBank/DDBJ databases">
        <authorList>
            <person name="Dziuba M."/>
            <person name="Kuznetsov B."/>
            <person name="Mardanov A."/>
            <person name="Ravin N."/>
            <person name="Grouzdev D."/>
        </authorList>
    </citation>
    <scope>NUCLEOTIDE SEQUENCE [LARGE SCALE GENOMIC DNA]</scope>
    <source>
        <strain evidence="2 3">SpK</strain>
    </source>
</reference>
<gene>
    <name evidence="2" type="ORF">G4223_08980</name>
</gene>
<proteinExistence type="predicted"/>
<comment type="caution">
    <text evidence="2">The sequence shown here is derived from an EMBL/GenBank/DDBJ whole genome shotgun (WGS) entry which is preliminary data.</text>
</comment>
<dbReference type="Gene3D" id="3.40.190.10">
    <property type="entry name" value="Periplasmic binding protein-like II"/>
    <property type="match status" value="2"/>
</dbReference>
<feature type="domain" description="Solute-binding protein family 3/N-terminal" evidence="1">
    <location>
        <begin position="18"/>
        <end position="235"/>
    </location>
</feature>
<dbReference type="PANTHER" id="PTHR38834">
    <property type="entry name" value="PERIPLASMIC SUBSTRATE BINDING PROTEIN FAMILY 3"/>
    <property type="match status" value="1"/>
</dbReference>
<dbReference type="SMART" id="SM00062">
    <property type="entry name" value="PBPb"/>
    <property type="match status" value="1"/>
</dbReference>
<keyword evidence="3" id="KW-1185">Reference proteome</keyword>
<dbReference type="PANTHER" id="PTHR38834:SF3">
    <property type="entry name" value="SOLUTE-BINDING PROTEIN FAMILY 3_N-TERMINAL DOMAIN-CONTAINING PROTEIN"/>
    <property type="match status" value="1"/>
</dbReference>
<dbReference type="AlphaFoldDB" id="A0A7C9QTF7"/>
<protein>
    <submittedName>
        <fullName evidence="2">Amino acid ABC transporter substrate-binding protein</fullName>
    </submittedName>
</protein>